<reference evidence="1" key="1">
    <citation type="submission" date="2020-11" db="EMBL/GenBank/DDBJ databases">
        <title>Multidrug resistant novel bacterium Savagea serpentis sp. nov., isolated from the scats of a vine snake (Ahaetulla nasuta).</title>
        <authorList>
            <person name="Venkata Ramana V."/>
            <person name="Vikas Patil S."/>
            <person name="Yogita Lugani V."/>
        </authorList>
    </citation>
    <scope>NUCLEOTIDE SEQUENCE</scope>
    <source>
        <strain evidence="1">SN6</strain>
    </source>
</reference>
<sequence length="76" mass="9022">MYVTVEVIAEELGMPPKQVEKYIFEGKIRAVDDGTQLLVNREQFNLYFEQLEQMKQKIADYWSEPLPPDRDIKDED</sequence>
<evidence type="ECO:0008006" key="3">
    <source>
        <dbReference type="Google" id="ProtNLM"/>
    </source>
</evidence>
<protein>
    <recommendedName>
        <fullName evidence="3">Excisionase</fullName>
    </recommendedName>
</protein>
<dbReference type="AlphaFoldDB" id="A0A8J7G727"/>
<evidence type="ECO:0000313" key="2">
    <source>
        <dbReference type="Proteomes" id="UP000622653"/>
    </source>
</evidence>
<proteinExistence type="predicted"/>
<evidence type="ECO:0000313" key="1">
    <source>
        <dbReference type="EMBL" id="MBF4501526.1"/>
    </source>
</evidence>
<gene>
    <name evidence="1" type="ORF">IRY55_09135</name>
</gene>
<dbReference type="Proteomes" id="UP000622653">
    <property type="component" value="Unassembled WGS sequence"/>
</dbReference>
<name>A0A8J7G727_9BACL</name>
<comment type="caution">
    <text evidence="1">The sequence shown here is derived from an EMBL/GenBank/DDBJ whole genome shotgun (WGS) entry which is preliminary data.</text>
</comment>
<organism evidence="1 2">
    <name type="scientific">Savagea serpentis</name>
    <dbReference type="NCBI Taxonomy" id="2785297"/>
    <lineage>
        <taxon>Bacteria</taxon>
        <taxon>Bacillati</taxon>
        <taxon>Bacillota</taxon>
        <taxon>Bacilli</taxon>
        <taxon>Bacillales</taxon>
        <taxon>Caryophanaceae</taxon>
        <taxon>Savagea</taxon>
    </lineage>
</organism>
<dbReference type="EMBL" id="JADKPV010000004">
    <property type="protein sequence ID" value="MBF4501526.1"/>
    <property type="molecule type" value="Genomic_DNA"/>
</dbReference>
<accession>A0A8J7G727</accession>
<keyword evidence="2" id="KW-1185">Reference proteome</keyword>